<dbReference type="AlphaFoldDB" id="A0A9P8VEU7"/>
<dbReference type="Proteomes" id="UP000770015">
    <property type="component" value="Unassembled WGS sequence"/>
</dbReference>
<keyword evidence="2" id="KW-0560">Oxidoreductase</keyword>
<dbReference type="GO" id="GO:0046872">
    <property type="term" value="F:metal ion binding"/>
    <property type="evidence" value="ECO:0007669"/>
    <property type="project" value="UniProtKB-KW"/>
</dbReference>
<keyword evidence="2" id="KW-0479">Metal-binding</keyword>
<reference evidence="4" key="1">
    <citation type="journal article" date="2021" name="Nat. Commun.">
        <title>Genetic determinants of endophytism in the Arabidopsis root mycobiome.</title>
        <authorList>
            <person name="Mesny F."/>
            <person name="Miyauchi S."/>
            <person name="Thiergart T."/>
            <person name="Pickel B."/>
            <person name="Atanasova L."/>
            <person name="Karlsson M."/>
            <person name="Huettel B."/>
            <person name="Barry K.W."/>
            <person name="Haridas S."/>
            <person name="Chen C."/>
            <person name="Bauer D."/>
            <person name="Andreopoulos W."/>
            <person name="Pangilinan J."/>
            <person name="LaButti K."/>
            <person name="Riley R."/>
            <person name="Lipzen A."/>
            <person name="Clum A."/>
            <person name="Drula E."/>
            <person name="Henrissat B."/>
            <person name="Kohler A."/>
            <person name="Grigoriev I.V."/>
            <person name="Martin F.M."/>
            <person name="Hacquard S."/>
        </authorList>
    </citation>
    <scope>NUCLEOTIDE SEQUENCE</scope>
    <source>
        <strain evidence="4">MPI-SDFR-AT-0117</strain>
    </source>
</reference>
<dbReference type="PANTHER" id="PTHR47990">
    <property type="entry name" value="2-OXOGLUTARATE (2OG) AND FE(II)-DEPENDENT OXYGENASE SUPERFAMILY PROTEIN-RELATED"/>
    <property type="match status" value="1"/>
</dbReference>
<evidence type="ECO:0000313" key="4">
    <source>
        <dbReference type="EMBL" id="KAH6689848.1"/>
    </source>
</evidence>
<dbReference type="GO" id="GO:0044283">
    <property type="term" value="P:small molecule biosynthetic process"/>
    <property type="evidence" value="ECO:0007669"/>
    <property type="project" value="UniProtKB-ARBA"/>
</dbReference>
<dbReference type="Pfam" id="PF03171">
    <property type="entry name" value="2OG-FeII_Oxy"/>
    <property type="match status" value="1"/>
</dbReference>
<evidence type="ECO:0000259" key="3">
    <source>
        <dbReference type="PROSITE" id="PS51471"/>
    </source>
</evidence>
<sequence>MTDYIVAGIDMKELYPKPFPDNIPTIELQTVSLAKLLSKDDEEADRIFKILKDPGFFQLDLTDHPQGVELLRDVVECHGLAKKLFTTLPLEQKLQYKTRKTIGIFDRGYFNKDPYPNGAPRWHELFNFPLAEMFGIDTGEEFNLPTWLQEHEVLLKRTMTNGTGIAMVILQGIEKGLHLPEGTITAAHQLKDPSGDFLRLLRYPSYDPAKIDTHLTFPPHKDAISLDILFNFLGGLQIAGPDATWLGHEAVTEDSWRWVKPVPGHAIINIGDALELLTNKALTSGLHRVVRTPGEQSAADRYSIVLGLRPRNDIPMVPFQSPLIPKMTEEQEDAPVLTSSEWGDMKIKKLVQYATTKVSV</sequence>
<comment type="similarity">
    <text evidence="1 2">Belongs to the iron/ascorbate-dependent oxidoreductase family.</text>
</comment>
<evidence type="ECO:0000256" key="2">
    <source>
        <dbReference type="RuleBase" id="RU003682"/>
    </source>
</evidence>
<feature type="domain" description="Fe2OG dioxygenase" evidence="3">
    <location>
        <begin position="194"/>
        <end position="310"/>
    </location>
</feature>
<dbReference type="SUPFAM" id="SSF51197">
    <property type="entry name" value="Clavaminate synthase-like"/>
    <property type="match status" value="1"/>
</dbReference>
<dbReference type="InterPro" id="IPR050231">
    <property type="entry name" value="Iron_ascorbate_oxido_reductase"/>
</dbReference>
<gene>
    <name evidence="4" type="ORF">F5X68DRAFT_230451</name>
</gene>
<protein>
    <submittedName>
        <fullName evidence="4">Oxidoreductase</fullName>
    </submittedName>
</protein>
<dbReference type="GO" id="GO:0016491">
    <property type="term" value="F:oxidoreductase activity"/>
    <property type="evidence" value="ECO:0007669"/>
    <property type="project" value="UniProtKB-KW"/>
</dbReference>
<dbReference type="OrthoDB" id="288590at2759"/>
<proteinExistence type="inferred from homology"/>
<dbReference type="PROSITE" id="PS51471">
    <property type="entry name" value="FE2OG_OXY"/>
    <property type="match status" value="1"/>
</dbReference>
<organism evidence="4 5">
    <name type="scientific">Plectosphaerella plurivora</name>
    <dbReference type="NCBI Taxonomy" id="936078"/>
    <lineage>
        <taxon>Eukaryota</taxon>
        <taxon>Fungi</taxon>
        <taxon>Dikarya</taxon>
        <taxon>Ascomycota</taxon>
        <taxon>Pezizomycotina</taxon>
        <taxon>Sordariomycetes</taxon>
        <taxon>Hypocreomycetidae</taxon>
        <taxon>Glomerellales</taxon>
        <taxon>Plectosphaerellaceae</taxon>
        <taxon>Plectosphaerella</taxon>
    </lineage>
</organism>
<evidence type="ECO:0000256" key="1">
    <source>
        <dbReference type="ARBA" id="ARBA00008056"/>
    </source>
</evidence>
<name>A0A9P8VEU7_9PEZI</name>
<dbReference type="InterPro" id="IPR005123">
    <property type="entry name" value="Oxoglu/Fe-dep_dioxygenase_dom"/>
</dbReference>
<dbReference type="InterPro" id="IPR026992">
    <property type="entry name" value="DIOX_N"/>
</dbReference>
<dbReference type="Gene3D" id="2.60.120.330">
    <property type="entry name" value="B-lactam Antibiotic, Isopenicillin N Synthase, Chain"/>
    <property type="match status" value="1"/>
</dbReference>
<dbReference type="EMBL" id="JAGSXJ010000007">
    <property type="protein sequence ID" value="KAH6689848.1"/>
    <property type="molecule type" value="Genomic_DNA"/>
</dbReference>
<keyword evidence="2" id="KW-0408">Iron</keyword>
<dbReference type="InterPro" id="IPR044861">
    <property type="entry name" value="IPNS-like_FE2OG_OXY"/>
</dbReference>
<accession>A0A9P8VEU7</accession>
<comment type="caution">
    <text evidence="4">The sequence shown here is derived from an EMBL/GenBank/DDBJ whole genome shotgun (WGS) entry which is preliminary data.</text>
</comment>
<dbReference type="Pfam" id="PF14226">
    <property type="entry name" value="DIOX_N"/>
    <property type="match status" value="1"/>
</dbReference>
<dbReference type="InterPro" id="IPR027443">
    <property type="entry name" value="IPNS-like_sf"/>
</dbReference>
<evidence type="ECO:0000313" key="5">
    <source>
        <dbReference type="Proteomes" id="UP000770015"/>
    </source>
</evidence>
<keyword evidence="5" id="KW-1185">Reference proteome</keyword>